<dbReference type="CDD" id="cd06422">
    <property type="entry name" value="NTP_transferase_like_1"/>
    <property type="match status" value="1"/>
</dbReference>
<keyword evidence="1 4" id="KW-0808">Transferase</keyword>
<feature type="domain" description="Nucleotidyl transferase" evidence="3">
    <location>
        <begin position="2"/>
        <end position="118"/>
    </location>
</feature>
<proteinExistence type="predicted"/>
<dbReference type="PANTHER" id="PTHR43584:SF8">
    <property type="entry name" value="N-ACETYLMURAMATE ALPHA-1-PHOSPHATE URIDYLYLTRANSFERASE"/>
    <property type="match status" value="1"/>
</dbReference>
<dbReference type="RefSeq" id="WP_068805705.1">
    <property type="nucleotide sequence ID" value="NZ_CP014671.1"/>
</dbReference>
<gene>
    <name evidence="4" type="ORF">PG2T_11835</name>
</gene>
<keyword evidence="5" id="KW-1185">Reference proteome</keyword>
<evidence type="ECO:0000259" key="3">
    <source>
        <dbReference type="Pfam" id="PF00483"/>
    </source>
</evidence>
<keyword evidence="2 4" id="KW-0548">Nucleotidyltransferase</keyword>
<organism evidence="4 5">
    <name type="scientific">Immundisolibacter cernigliae</name>
    <dbReference type="NCBI Taxonomy" id="1810504"/>
    <lineage>
        <taxon>Bacteria</taxon>
        <taxon>Pseudomonadati</taxon>
        <taxon>Pseudomonadota</taxon>
        <taxon>Gammaproteobacteria</taxon>
        <taxon>Immundisolibacterales</taxon>
        <taxon>Immundisolibacteraceae</taxon>
        <taxon>Immundisolibacter</taxon>
    </lineage>
</organism>
<dbReference type="PANTHER" id="PTHR43584">
    <property type="entry name" value="NUCLEOTIDYL TRANSFERASE"/>
    <property type="match status" value="1"/>
</dbReference>
<dbReference type="SUPFAM" id="SSF53448">
    <property type="entry name" value="Nucleotide-diphospho-sugar transferases"/>
    <property type="match status" value="1"/>
</dbReference>
<dbReference type="InParanoid" id="A0A1B1YVJ4"/>
<protein>
    <submittedName>
        <fullName evidence="4">Mannose-1-phosphate guanylyltransferase</fullName>
    </submittedName>
</protein>
<dbReference type="InterPro" id="IPR005835">
    <property type="entry name" value="NTP_transferase_dom"/>
</dbReference>
<reference evidence="5" key="1">
    <citation type="submission" date="2016-03" db="EMBL/GenBank/DDBJ databases">
        <title>Complete genome sequence of Solimmundus cernigliae, representing a novel lineage of polycyclic aromatic hydrocarbon degraders within the Gammaproteobacteria.</title>
        <authorList>
            <person name="Singleton D.R."/>
            <person name="Dickey A.N."/>
            <person name="Scholl E.H."/>
            <person name="Wright F.A."/>
            <person name="Aitken M.D."/>
        </authorList>
    </citation>
    <scope>NUCLEOTIDE SEQUENCE [LARGE SCALE GENOMIC DNA]</scope>
    <source>
        <strain evidence="5">TR3.2</strain>
    </source>
</reference>
<dbReference type="Gene3D" id="3.90.550.10">
    <property type="entry name" value="Spore Coat Polysaccharide Biosynthesis Protein SpsA, Chain A"/>
    <property type="match status" value="1"/>
</dbReference>
<dbReference type="InterPro" id="IPR050065">
    <property type="entry name" value="GlmU-like"/>
</dbReference>
<dbReference type="KEGG" id="gbi:PG2T_11835"/>
<sequence length="220" mass="23036">MKAMLLAAGLGTRMGELTRDLPKPLLDVDGKPLIVHLVESLVTAGFADLVVNVAYLGELIEAALGDGSRFGARIAYSREPDGPLGTGGGVKRALPLLGTAPFLLVNADVRSDYPFARLRRPLVGQAHLVLVDNPAHNPAGDFALCSDGRLANQGEPMLTFAGLSVLDPRLLEGAGEGAFSLTPLLRAAADAGQLRGERYAGTWLDVGTPARLAQARTPHS</sequence>
<name>A0A1B1YVJ4_9GAMM</name>
<evidence type="ECO:0000313" key="5">
    <source>
        <dbReference type="Proteomes" id="UP000092952"/>
    </source>
</evidence>
<evidence type="ECO:0000256" key="2">
    <source>
        <dbReference type="ARBA" id="ARBA00022695"/>
    </source>
</evidence>
<accession>A0A1B1YVJ4</accession>
<evidence type="ECO:0000313" key="4">
    <source>
        <dbReference type="EMBL" id="ANX04786.1"/>
    </source>
</evidence>
<dbReference type="GO" id="GO:0016779">
    <property type="term" value="F:nucleotidyltransferase activity"/>
    <property type="evidence" value="ECO:0007669"/>
    <property type="project" value="UniProtKB-KW"/>
</dbReference>
<dbReference type="EMBL" id="CP014671">
    <property type="protein sequence ID" value="ANX04786.1"/>
    <property type="molecule type" value="Genomic_DNA"/>
</dbReference>
<evidence type="ECO:0000256" key="1">
    <source>
        <dbReference type="ARBA" id="ARBA00022679"/>
    </source>
</evidence>
<dbReference type="NCBIfam" id="NF045761">
    <property type="entry name" value="NAMPUrTaseMurU"/>
    <property type="match status" value="1"/>
</dbReference>
<dbReference type="InterPro" id="IPR054790">
    <property type="entry name" value="MurU"/>
</dbReference>
<dbReference type="Proteomes" id="UP000092952">
    <property type="component" value="Chromosome"/>
</dbReference>
<dbReference type="STRING" id="1810504.PG2T_11835"/>
<dbReference type="OrthoDB" id="9788272at2"/>
<dbReference type="AlphaFoldDB" id="A0A1B1YVJ4"/>
<dbReference type="InterPro" id="IPR029044">
    <property type="entry name" value="Nucleotide-diphossugar_trans"/>
</dbReference>
<dbReference type="Pfam" id="PF00483">
    <property type="entry name" value="NTP_transferase"/>
    <property type="match status" value="1"/>
</dbReference>